<feature type="binding site" evidence="9">
    <location>
        <position position="109"/>
    </location>
    <ligand>
        <name>ATP</name>
        <dbReference type="ChEBI" id="CHEBI:30616"/>
    </ligand>
</feature>
<dbReference type="GO" id="GO:0005737">
    <property type="term" value="C:cytoplasm"/>
    <property type="evidence" value="ECO:0007669"/>
    <property type="project" value="UniProtKB-SubCell"/>
</dbReference>
<dbReference type="GO" id="GO:0015937">
    <property type="term" value="P:coenzyme A biosynthetic process"/>
    <property type="evidence" value="ECO:0007669"/>
    <property type="project" value="UniProtKB-UniRule"/>
</dbReference>
<dbReference type="KEGG" id="cheb:HH215_09785"/>
<dbReference type="PANTHER" id="PTHR21342">
    <property type="entry name" value="PHOSPHOPANTETHEINE ADENYLYLTRANSFERASE"/>
    <property type="match status" value="1"/>
</dbReference>
<dbReference type="EC" id="2.7.7.3" evidence="9"/>
<dbReference type="HAMAP" id="MF_00151">
    <property type="entry name" value="PPAT_bact"/>
    <property type="match status" value="1"/>
</dbReference>
<dbReference type="RefSeq" id="WP_169279733.1">
    <property type="nucleotide sequence ID" value="NZ_CP051680.1"/>
</dbReference>
<accession>A0A7Z2VHQ6</accession>
<feature type="binding site" evidence="9">
    <location>
        <position position="20"/>
    </location>
    <ligand>
        <name>substrate</name>
    </ligand>
</feature>
<keyword evidence="5 9" id="KW-0067">ATP-binding</keyword>
<comment type="cofactor">
    <cofactor evidence="9">
        <name>Mg(2+)</name>
        <dbReference type="ChEBI" id="CHEBI:18420"/>
    </cofactor>
</comment>
<evidence type="ECO:0000256" key="2">
    <source>
        <dbReference type="ARBA" id="ARBA00022679"/>
    </source>
</evidence>
<dbReference type="SUPFAM" id="SSF52374">
    <property type="entry name" value="Nucleotidylyl transferase"/>
    <property type="match status" value="1"/>
</dbReference>
<keyword evidence="4 9" id="KW-0547">Nucleotide-binding</keyword>
<evidence type="ECO:0000256" key="1">
    <source>
        <dbReference type="ARBA" id="ARBA00022490"/>
    </source>
</evidence>
<keyword evidence="12" id="KW-1185">Reference proteome</keyword>
<comment type="similarity">
    <text evidence="9">Belongs to the bacterial CoaD family.</text>
</comment>
<keyword evidence="1 9" id="KW-0963">Cytoplasm</keyword>
<comment type="pathway">
    <text evidence="9">Cofactor biosynthesis; coenzyme A biosynthesis; CoA from (R)-pantothenate: step 4/5.</text>
</comment>
<dbReference type="UniPathway" id="UPA00241">
    <property type="reaction ID" value="UER00355"/>
</dbReference>
<feature type="binding site" evidence="9">
    <location>
        <position position="84"/>
    </location>
    <ligand>
        <name>substrate</name>
    </ligand>
</feature>
<dbReference type="InterPro" id="IPR014729">
    <property type="entry name" value="Rossmann-like_a/b/a_fold"/>
</dbReference>
<feature type="domain" description="Cytidyltransferase-like" evidence="10">
    <location>
        <begin position="16"/>
        <end position="144"/>
    </location>
</feature>
<evidence type="ECO:0000256" key="3">
    <source>
        <dbReference type="ARBA" id="ARBA00022695"/>
    </source>
</evidence>
<organism evidence="11 12">
    <name type="scientific">Cohnella herbarum</name>
    <dbReference type="NCBI Taxonomy" id="2728023"/>
    <lineage>
        <taxon>Bacteria</taxon>
        <taxon>Bacillati</taxon>
        <taxon>Bacillota</taxon>
        <taxon>Bacilli</taxon>
        <taxon>Bacillales</taxon>
        <taxon>Paenibacillaceae</taxon>
        <taxon>Cohnella</taxon>
    </lineage>
</organism>
<evidence type="ECO:0000256" key="4">
    <source>
        <dbReference type="ARBA" id="ARBA00022741"/>
    </source>
</evidence>
<dbReference type="PRINTS" id="PR01020">
    <property type="entry name" value="LPSBIOSNTHSS"/>
</dbReference>
<proteinExistence type="inferred from homology"/>
<dbReference type="NCBIfam" id="TIGR01510">
    <property type="entry name" value="coaD_prev_kdtB"/>
    <property type="match status" value="1"/>
</dbReference>
<dbReference type="InterPro" id="IPR004821">
    <property type="entry name" value="Cyt_trans-like"/>
</dbReference>
<evidence type="ECO:0000256" key="8">
    <source>
        <dbReference type="ARBA" id="ARBA00029346"/>
    </source>
</evidence>
<evidence type="ECO:0000313" key="12">
    <source>
        <dbReference type="Proteomes" id="UP000502248"/>
    </source>
</evidence>
<feature type="binding site" evidence="9">
    <location>
        <begin position="20"/>
        <end position="21"/>
    </location>
    <ligand>
        <name>ATP</name>
        <dbReference type="ChEBI" id="CHEBI:30616"/>
    </ligand>
</feature>
<evidence type="ECO:0000259" key="10">
    <source>
        <dbReference type="Pfam" id="PF01467"/>
    </source>
</evidence>
<reference evidence="11 12" key="1">
    <citation type="submission" date="2020-04" db="EMBL/GenBank/DDBJ databases">
        <title>Genome sequencing of novel species.</title>
        <authorList>
            <person name="Heo J."/>
            <person name="Kim S.-J."/>
            <person name="Kim J.-S."/>
            <person name="Hong S.-B."/>
            <person name="Kwon S.-W."/>
        </authorList>
    </citation>
    <scope>NUCLEOTIDE SEQUENCE [LARGE SCALE GENOMIC DNA]</scope>
    <source>
        <strain evidence="11 12">MFER-1</strain>
    </source>
</reference>
<evidence type="ECO:0000256" key="9">
    <source>
        <dbReference type="HAMAP-Rule" id="MF_00151"/>
    </source>
</evidence>
<comment type="function">
    <text evidence="9">Reversibly transfers an adenylyl group from ATP to 4'-phosphopantetheine, yielding dephospho-CoA (dPCoA) and pyrophosphate.</text>
</comment>
<gene>
    <name evidence="9 11" type="primary">coaD</name>
    <name evidence="11" type="ORF">HH215_09785</name>
</gene>
<dbReference type="AlphaFoldDB" id="A0A7Z2VHQ6"/>
<dbReference type="Pfam" id="PF01467">
    <property type="entry name" value="CTP_transf_like"/>
    <property type="match status" value="1"/>
</dbReference>
<evidence type="ECO:0000256" key="5">
    <source>
        <dbReference type="ARBA" id="ARBA00022840"/>
    </source>
</evidence>
<protein>
    <recommendedName>
        <fullName evidence="9">Phosphopantetheine adenylyltransferase</fullName>
        <ecNumber evidence="9">2.7.7.3</ecNumber>
    </recommendedName>
    <alternativeName>
        <fullName evidence="9">Dephospho-CoA pyrophosphorylase</fullName>
    </alternativeName>
    <alternativeName>
        <fullName evidence="9">Pantetheine-phosphate adenylyltransferase</fullName>
        <shortName evidence="9">PPAT</shortName>
    </alternativeName>
</protein>
<name>A0A7Z2VHQ6_9BACL</name>
<sequence length="184" mass="21013">MSPHQTRMEHEFRIAVYPGSFDPVTFGHLDIIRRAAKQFDRVIVAVLNNTVKTPLFSVQERKDLLAEVTRDLPNVEIDSFRDLLVRYMRSRQAQVIVRGIRSVTDFEYELQMASTNRQLDEGIETVFMMTNPKYSYLSSSIVKEIAKFNGPVQDLVPPTVEVALQGKYAASDGEQNKRSKMDGL</sequence>
<dbReference type="GO" id="GO:0005524">
    <property type="term" value="F:ATP binding"/>
    <property type="evidence" value="ECO:0007669"/>
    <property type="project" value="UniProtKB-KW"/>
</dbReference>
<keyword evidence="2 9" id="KW-0808">Transferase</keyword>
<comment type="catalytic activity">
    <reaction evidence="8 9">
        <text>(R)-4'-phosphopantetheine + ATP + H(+) = 3'-dephospho-CoA + diphosphate</text>
        <dbReference type="Rhea" id="RHEA:19801"/>
        <dbReference type="ChEBI" id="CHEBI:15378"/>
        <dbReference type="ChEBI" id="CHEBI:30616"/>
        <dbReference type="ChEBI" id="CHEBI:33019"/>
        <dbReference type="ChEBI" id="CHEBI:57328"/>
        <dbReference type="ChEBI" id="CHEBI:61723"/>
        <dbReference type="EC" id="2.7.7.3"/>
    </reaction>
</comment>
<dbReference type="Gene3D" id="3.40.50.620">
    <property type="entry name" value="HUPs"/>
    <property type="match status" value="1"/>
</dbReference>
<feature type="binding site" evidence="9">
    <location>
        <position position="98"/>
    </location>
    <ligand>
        <name>substrate</name>
    </ligand>
</feature>
<dbReference type="GO" id="GO:0004595">
    <property type="term" value="F:pantetheine-phosphate adenylyltransferase activity"/>
    <property type="evidence" value="ECO:0007669"/>
    <property type="project" value="UniProtKB-UniRule"/>
</dbReference>
<dbReference type="CDD" id="cd02163">
    <property type="entry name" value="PPAT"/>
    <property type="match status" value="1"/>
</dbReference>
<keyword evidence="6 9" id="KW-0460">Magnesium</keyword>
<feature type="binding site" evidence="9">
    <location>
        <position position="28"/>
    </location>
    <ligand>
        <name>ATP</name>
        <dbReference type="ChEBI" id="CHEBI:30616"/>
    </ligand>
</feature>
<feature type="binding site" evidence="9">
    <location>
        <begin position="99"/>
        <end position="101"/>
    </location>
    <ligand>
        <name>ATP</name>
        <dbReference type="ChEBI" id="CHEBI:30616"/>
    </ligand>
</feature>
<evidence type="ECO:0000313" key="11">
    <source>
        <dbReference type="EMBL" id="QJD83441.1"/>
    </source>
</evidence>
<dbReference type="InterPro" id="IPR001980">
    <property type="entry name" value="PPAT"/>
</dbReference>
<keyword evidence="7 9" id="KW-0173">Coenzyme A biosynthesis</keyword>
<feature type="site" description="Transition state stabilizer" evidence="9">
    <location>
        <position position="28"/>
    </location>
</feature>
<keyword evidence="3 9" id="KW-0548">Nucleotidyltransferase</keyword>
<feature type="binding site" evidence="9">
    <location>
        <position position="52"/>
    </location>
    <ligand>
        <name>substrate</name>
    </ligand>
</feature>
<feature type="binding site" evidence="9">
    <location>
        <begin position="134"/>
        <end position="140"/>
    </location>
    <ligand>
        <name>ATP</name>
        <dbReference type="ChEBI" id="CHEBI:30616"/>
    </ligand>
</feature>
<comment type="subunit">
    <text evidence="9">Homohexamer.</text>
</comment>
<comment type="subcellular location">
    <subcellularLocation>
        <location evidence="9">Cytoplasm</location>
    </subcellularLocation>
</comment>
<dbReference type="Proteomes" id="UP000502248">
    <property type="component" value="Chromosome"/>
</dbReference>
<dbReference type="NCBIfam" id="TIGR00125">
    <property type="entry name" value="cyt_tran_rel"/>
    <property type="match status" value="1"/>
</dbReference>
<dbReference type="EMBL" id="CP051680">
    <property type="protein sequence ID" value="QJD83441.1"/>
    <property type="molecule type" value="Genomic_DNA"/>
</dbReference>
<dbReference type="PANTHER" id="PTHR21342:SF1">
    <property type="entry name" value="PHOSPHOPANTETHEINE ADENYLYLTRANSFERASE"/>
    <property type="match status" value="1"/>
</dbReference>
<evidence type="ECO:0000256" key="7">
    <source>
        <dbReference type="ARBA" id="ARBA00022993"/>
    </source>
</evidence>
<evidence type="ECO:0000256" key="6">
    <source>
        <dbReference type="ARBA" id="ARBA00022842"/>
    </source>
</evidence>